<evidence type="ECO:0000313" key="5">
    <source>
        <dbReference type="Proteomes" id="UP001595925"/>
    </source>
</evidence>
<dbReference type="GO" id="GO:0016491">
    <property type="term" value="F:oxidoreductase activity"/>
    <property type="evidence" value="ECO:0007669"/>
    <property type="project" value="UniProtKB-KW"/>
</dbReference>
<keyword evidence="4" id="KW-0560">Oxidoreductase</keyword>
<dbReference type="EC" id="1.-.-.-" evidence="4"/>
<dbReference type="Gene3D" id="3.40.50.360">
    <property type="match status" value="1"/>
</dbReference>
<gene>
    <name evidence="4" type="ORF">ACFPFO_11750</name>
</gene>
<name>A0ABD5QH85_9EURY</name>
<proteinExistence type="inferred from homology"/>
<dbReference type="Pfam" id="PF03358">
    <property type="entry name" value="FMN_red"/>
    <property type="match status" value="1"/>
</dbReference>
<dbReference type="InterPro" id="IPR050712">
    <property type="entry name" value="NAD(P)H-dep_reductase"/>
</dbReference>
<comment type="similarity">
    <text evidence="2">Belongs to the SsuE family. Isf subfamily.</text>
</comment>
<dbReference type="EMBL" id="JBHSJG010000036">
    <property type="protein sequence ID" value="MFC4988419.1"/>
    <property type="molecule type" value="Genomic_DNA"/>
</dbReference>
<organism evidence="4 5">
    <name type="scientific">Saliphagus infecundisoli</name>
    <dbReference type="NCBI Taxonomy" id="1849069"/>
    <lineage>
        <taxon>Archaea</taxon>
        <taxon>Methanobacteriati</taxon>
        <taxon>Methanobacteriota</taxon>
        <taxon>Stenosarchaea group</taxon>
        <taxon>Halobacteria</taxon>
        <taxon>Halobacteriales</taxon>
        <taxon>Natrialbaceae</taxon>
        <taxon>Saliphagus</taxon>
    </lineage>
</organism>
<feature type="domain" description="NADPH-dependent FMN reductase-like" evidence="3">
    <location>
        <begin position="22"/>
        <end position="163"/>
    </location>
</feature>
<dbReference type="Proteomes" id="UP001595925">
    <property type="component" value="Unassembled WGS sequence"/>
</dbReference>
<dbReference type="RefSeq" id="WP_224827213.1">
    <property type="nucleotide sequence ID" value="NZ_JAIVEF010000001.1"/>
</dbReference>
<dbReference type="PANTHER" id="PTHR30543:SF21">
    <property type="entry name" value="NAD(P)H-DEPENDENT FMN REDUCTASE LOT6"/>
    <property type="match status" value="1"/>
</dbReference>
<comment type="caution">
    <text evidence="4">The sequence shown here is derived from an EMBL/GenBank/DDBJ whole genome shotgun (WGS) entry which is preliminary data.</text>
</comment>
<dbReference type="InterPro" id="IPR005025">
    <property type="entry name" value="FMN_Rdtase-like_dom"/>
</dbReference>
<keyword evidence="5" id="KW-1185">Reference proteome</keyword>
<comment type="cofactor">
    <cofactor evidence="1">
        <name>[4Fe-4S] cluster</name>
        <dbReference type="ChEBI" id="CHEBI:49883"/>
    </cofactor>
</comment>
<sequence length="212" mass="22918">MNPTQSEGRTRVEADGGEEPIRVAGLCGSLREESYTALALSRALEEAGRGGAETDFIDLRELEVPTFDADVDRSEAGDAGEVAARLRDADAILLGSPMYHGSYSSPLKTALDYCGFDEFEDKTVGLLAVAGGSFPVTTLEHLRSVCRSLNAWVIPHQAAIPTARTAFEDGEFVDEKLEERVATLGRHAVQYARIEPDPDSFESEQNVGARGR</sequence>
<evidence type="ECO:0000256" key="1">
    <source>
        <dbReference type="ARBA" id="ARBA00001966"/>
    </source>
</evidence>
<evidence type="ECO:0000313" key="4">
    <source>
        <dbReference type="EMBL" id="MFC4988419.1"/>
    </source>
</evidence>
<reference evidence="4 5" key="1">
    <citation type="journal article" date="2019" name="Int. J. Syst. Evol. Microbiol.">
        <title>The Global Catalogue of Microorganisms (GCM) 10K type strain sequencing project: providing services to taxonomists for standard genome sequencing and annotation.</title>
        <authorList>
            <consortium name="The Broad Institute Genomics Platform"/>
            <consortium name="The Broad Institute Genome Sequencing Center for Infectious Disease"/>
            <person name="Wu L."/>
            <person name="Ma J."/>
        </authorList>
    </citation>
    <scope>NUCLEOTIDE SEQUENCE [LARGE SCALE GENOMIC DNA]</scope>
    <source>
        <strain evidence="4 5">CGMCC 1.15824</strain>
    </source>
</reference>
<dbReference type="SUPFAM" id="SSF52218">
    <property type="entry name" value="Flavoproteins"/>
    <property type="match status" value="1"/>
</dbReference>
<dbReference type="AlphaFoldDB" id="A0ABD5QH85"/>
<dbReference type="InterPro" id="IPR029039">
    <property type="entry name" value="Flavoprotein-like_sf"/>
</dbReference>
<dbReference type="PANTHER" id="PTHR30543">
    <property type="entry name" value="CHROMATE REDUCTASE"/>
    <property type="match status" value="1"/>
</dbReference>
<accession>A0ABD5QH85</accession>
<evidence type="ECO:0000259" key="3">
    <source>
        <dbReference type="Pfam" id="PF03358"/>
    </source>
</evidence>
<evidence type="ECO:0000256" key="2">
    <source>
        <dbReference type="ARBA" id="ARBA00038292"/>
    </source>
</evidence>
<protein>
    <submittedName>
        <fullName evidence="4">NADPH-dependent FMN reductase</fullName>
        <ecNumber evidence="4">1.-.-.-</ecNumber>
    </submittedName>
</protein>